<dbReference type="InterPro" id="IPR004101">
    <property type="entry name" value="Mur_ligase_C"/>
</dbReference>
<reference evidence="3" key="1">
    <citation type="journal article" date="2014" name="Int. J. Syst. Evol. Microbiol.">
        <title>Complete genome sequence of Corynebacterium casei LMG S-19264T (=DSM 44701T), isolated from a smear-ripened cheese.</title>
        <authorList>
            <consortium name="US DOE Joint Genome Institute (JGI-PGF)"/>
            <person name="Walter F."/>
            <person name="Albersmeier A."/>
            <person name="Kalinowski J."/>
            <person name="Ruckert C."/>
        </authorList>
    </citation>
    <scope>NUCLEOTIDE SEQUENCE</scope>
    <source>
        <strain evidence="3">KCTC 32513</strain>
    </source>
</reference>
<organism evidence="3 4">
    <name type="scientific">Algimonas arctica</name>
    <dbReference type="NCBI Taxonomy" id="1479486"/>
    <lineage>
        <taxon>Bacteria</taxon>
        <taxon>Pseudomonadati</taxon>
        <taxon>Pseudomonadota</taxon>
        <taxon>Alphaproteobacteria</taxon>
        <taxon>Maricaulales</taxon>
        <taxon>Robiginitomaculaceae</taxon>
        <taxon>Algimonas</taxon>
    </lineage>
</organism>
<dbReference type="AlphaFoldDB" id="A0A8J3G1F4"/>
<name>A0A8J3G1F4_9PROT</name>
<feature type="domain" description="Mur ligase central" evidence="2">
    <location>
        <begin position="178"/>
        <end position="384"/>
    </location>
</feature>
<comment type="caution">
    <text evidence="3">The sequence shown here is derived from an EMBL/GenBank/DDBJ whole genome shotgun (WGS) entry which is preliminary data.</text>
</comment>
<keyword evidence="3" id="KW-0436">Ligase</keyword>
<dbReference type="Gene3D" id="3.90.190.20">
    <property type="entry name" value="Mur ligase, C-terminal domain"/>
    <property type="match status" value="1"/>
</dbReference>
<dbReference type="PANTHER" id="PTHR23135:SF18">
    <property type="entry name" value="CYANOPHYCIN SYNTHETASE"/>
    <property type="match status" value="1"/>
</dbReference>
<evidence type="ECO:0000313" key="3">
    <source>
        <dbReference type="EMBL" id="GHA85494.1"/>
    </source>
</evidence>
<dbReference type="Pfam" id="PF08245">
    <property type="entry name" value="Mur_ligase_M"/>
    <property type="match status" value="1"/>
</dbReference>
<dbReference type="Gene3D" id="3.40.1190.10">
    <property type="entry name" value="Mur-like, catalytic domain"/>
    <property type="match status" value="1"/>
</dbReference>
<evidence type="ECO:0000259" key="2">
    <source>
        <dbReference type="Pfam" id="PF08245"/>
    </source>
</evidence>
<dbReference type="EMBL" id="BMZH01000002">
    <property type="protein sequence ID" value="GHA85494.1"/>
    <property type="molecule type" value="Genomic_DNA"/>
</dbReference>
<protein>
    <submittedName>
        <fullName evidence="3">Mur ligase</fullName>
    </submittedName>
</protein>
<dbReference type="SUPFAM" id="SSF53244">
    <property type="entry name" value="MurD-like peptide ligases, peptide-binding domain"/>
    <property type="match status" value="1"/>
</dbReference>
<dbReference type="RefSeq" id="WP_189495243.1">
    <property type="nucleotide sequence ID" value="NZ_BMZH01000002.1"/>
</dbReference>
<gene>
    <name evidence="3" type="ORF">GCM10009069_05820</name>
</gene>
<dbReference type="GO" id="GO:0005524">
    <property type="term" value="F:ATP binding"/>
    <property type="evidence" value="ECO:0007669"/>
    <property type="project" value="InterPro"/>
</dbReference>
<feature type="domain" description="Mur ligase C-terminal" evidence="1">
    <location>
        <begin position="411"/>
        <end position="539"/>
    </location>
</feature>
<dbReference type="PANTHER" id="PTHR23135">
    <property type="entry name" value="MUR LIGASE FAMILY MEMBER"/>
    <property type="match status" value="1"/>
</dbReference>
<reference evidence="3" key="2">
    <citation type="submission" date="2020-09" db="EMBL/GenBank/DDBJ databases">
        <authorList>
            <person name="Sun Q."/>
            <person name="Kim S."/>
        </authorList>
    </citation>
    <scope>NUCLEOTIDE SEQUENCE</scope>
    <source>
        <strain evidence="3">KCTC 32513</strain>
    </source>
</reference>
<dbReference type="SUPFAM" id="SSF53623">
    <property type="entry name" value="MurD-like peptide ligases, catalytic domain"/>
    <property type="match status" value="1"/>
</dbReference>
<dbReference type="InterPro" id="IPR013221">
    <property type="entry name" value="Mur_ligase_cen"/>
</dbReference>
<dbReference type="GO" id="GO:0016881">
    <property type="term" value="F:acid-amino acid ligase activity"/>
    <property type="evidence" value="ECO:0007669"/>
    <property type="project" value="InterPro"/>
</dbReference>
<keyword evidence="4" id="KW-1185">Reference proteome</keyword>
<evidence type="ECO:0000313" key="4">
    <source>
        <dbReference type="Proteomes" id="UP000634004"/>
    </source>
</evidence>
<accession>A0A8J3G1F4</accession>
<dbReference type="InterPro" id="IPR036615">
    <property type="entry name" value="Mur_ligase_C_dom_sf"/>
</dbReference>
<evidence type="ECO:0000259" key="1">
    <source>
        <dbReference type="Pfam" id="PF02875"/>
    </source>
</evidence>
<dbReference type="Proteomes" id="UP000634004">
    <property type="component" value="Unassembled WGS sequence"/>
</dbReference>
<dbReference type="Pfam" id="PF02875">
    <property type="entry name" value="Mur_ligase_C"/>
    <property type="match status" value="1"/>
</dbReference>
<dbReference type="InterPro" id="IPR036565">
    <property type="entry name" value="Mur-like_cat_sf"/>
</dbReference>
<proteinExistence type="predicted"/>
<sequence>MQLTDSRRLTGPSLILDRPGAAAEISVDDHVKDSALARWATHVRTLLDAVGWPDETLAVRPYQGGATLAITAPIDSLFAATEIVEAAWAQVCAEIAGEVSPDLNFAIGQLKEDIAQERDPVFRALHAASHSKGVACLFDEETVTLGLGKTSQCWPRDALPLPGQFDWADIADVPAAMVTGTNGKSTTVRIAAAIGAAAGLTLGFSTSDWVRVGDETIAKGDYSGPEGARLALRDPRVDLAVIETARGGLLRRGLPVPRATACLITNIAADHLGEYGIHTVEQLADAKFTVSKAVERSGTLILNADDACLKSRGQAFPGDVAWYGLSLSESDVPLTGYAAFVMDDHFAVSHNGKITLILPVKEFVPALGGAALYNVSNALGAILLMRILGVNTNAINAGLLAFESTAEDNPGRGNFIDVGGVNVVVDFAHNPHGLSALTEALNTLPAKRRLYMCGQGGDRSDADIYQLTKIIRDAASDAIIVRDMPSKLRGRKPGEVPALIRQYLAEMNYPTDQIFNAETEVEAVAKAFSWAQPGDLLVLLIYENRDKPLGLIQKLQAENWRPGQAVSV</sequence>